<feature type="compositionally biased region" description="Low complexity" evidence="1">
    <location>
        <begin position="58"/>
        <end position="67"/>
    </location>
</feature>
<organism evidence="2 3">
    <name type="scientific">Blastococcus xanthinilyticus</name>
    <dbReference type="NCBI Taxonomy" id="1564164"/>
    <lineage>
        <taxon>Bacteria</taxon>
        <taxon>Bacillati</taxon>
        <taxon>Actinomycetota</taxon>
        <taxon>Actinomycetes</taxon>
        <taxon>Geodermatophilales</taxon>
        <taxon>Geodermatophilaceae</taxon>
        <taxon>Blastococcus</taxon>
    </lineage>
</organism>
<evidence type="ECO:0000256" key="1">
    <source>
        <dbReference type="SAM" id="MobiDB-lite"/>
    </source>
</evidence>
<accession>A0A5S5CXH5</accession>
<gene>
    <name evidence="2" type="ORF">BD833_107172</name>
</gene>
<dbReference type="AlphaFoldDB" id="A0A5S5CXH5"/>
<feature type="region of interest" description="Disordered" evidence="1">
    <location>
        <begin position="58"/>
        <end position="90"/>
    </location>
</feature>
<comment type="caution">
    <text evidence="2">The sequence shown here is derived from an EMBL/GenBank/DDBJ whole genome shotgun (WGS) entry which is preliminary data.</text>
</comment>
<keyword evidence="3" id="KW-1185">Reference proteome</keyword>
<name>A0A5S5CXH5_9ACTN</name>
<proteinExistence type="predicted"/>
<sequence>MCGMSTGQLTPGVPGPRQATDQRRRVALLLETADVLAERARRTDDAVLAQVLLRRSAQRRAQAARLAGHPVPRPAPRQAGSPEPGAPGGA</sequence>
<protein>
    <submittedName>
        <fullName evidence="2">Uncharacterized protein</fullName>
    </submittedName>
</protein>
<dbReference type="EMBL" id="VNHW01000007">
    <property type="protein sequence ID" value="TYP87232.1"/>
    <property type="molecule type" value="Genomic_DNA"/>
</dbReference>
<reference evidence="2 3" key="1">
    <citation type="submission" date="2019-07" db="EMBL/GenBank/DDBJ databases">
        <title>Genomic Encyclopedia of Archaeal and Bacterial Type Strains, Phase II (KMG-II): from individual species to whole genera.</title>
        <authorList>
            <person name="Goeker M."/>
        </authorList>
    </citation>
    <scope>NUCLEOTIDE SEQUENCE [LARGE SCALE GENOMIC DNA]</scope>
    <source>
        <strain evidence="2 3">DSM 46842</strain>
    </source>
</reference>
<evidence type="ECO:0000313" key="2">
    <source>
        <dbReference type="EMBL" id="TYP87232.1"/>
    </source>
</evidence>
<dbReference type="Proteomes" id="UP000322499">
    <property type="component" value="Unassembled WGS sequence"/>
</dbReference>
<evidence type="ECO:0000313" key="3">
    <source>
        <dbReference type="Proteomes" id="UP000322499"/>
    </source>
</evidence>
<feature type="region of interest" description="Disordered" evidence="1">
    <location>
        <begin position="1"/>
        <end position="20"/>
    </location>
</feature>